<dbReference type="InterPro" id="IPR036866">
    <property type="entry name" value="RibonucZ/Hydroxyglut_hydro"/>
</dbReference>
<dbReference type="InterPro" id="IPR001279">
    <property type="entry name" value="Metallo-B-lactamas"/>
</dbReference>
<protein>
    <submittedName>
        <fullName evidence="2">MBL fold metallo-hydrolase</fullName>
    </submittedName>
</protein>
<dbReference type="SUPFAM" id="SSF56281">
    <property type="entry name" value="Metallo-hydrolase/oxidoreductase"/>
    <property type="match status" value="1"/>
</dbReference>
<reference evidence="2 3" key="1">
    <citation type="journal article" date="2016" name="Antonie Van Leeuwenhoek">
        <title>Bacillus depressus sp. nov., isolated from soil of a sunflower field.</title>
        <authorList>
            <person name="Wei X."/>
            <person name="Xin D."/>
            <person name="Xin Y."/>
            <person name="Zhang H."/>
            <person name="Wang T."/>
            <person name="Zhang J."/>
        </authorList>
    </citation>
    <scope>NUCLEOTIDE SEQUENCE [LARGE SCALE GENOMIC DNA]</scope>
    <source>
        <strain evidence="2 3">BZ1</strain>
    </source>
</reference>
<evidence type="ECO:0000259" key="1">
    <source>
        <dbReference type="SMART" id="SM00849"/>
    </source>
</evidence>
<dbReference type="OrthoDB" id="9761531at2"/>
<dbReference type="Gene3D" id="3.60.15.10">
    <property type="entry name" value="Ribonuclease Z/Hydroxyacylglutathione hydrolase-like"/>
    <property type="match status" value="1"/>
</dbReference>
<dbReference type="RefSeq" id="WP_151534405.1">
    <property type="nucleotide sequence ID" value="NZ_WBOS01000002.1"/>
</dbReference>
<dbReference type="Pfam" id="PF00753">
    <property type="entry name" value="Lactamase_B"/>
    <property type="match status" value="1"/>
</dbReference>
<dbReference type="GO" id="GO:0016787">
    <property type="term" value="F:hydrolase activity"/>
    <property type="evidence" value="ECO:0007669"/>
    <property type="project" value="UniProtKB-KW"/>
</dbReference>
<comment type="caution">
    <text evidence="2">The sequence shown here is derived from an EMBL/GenBank/DDBJ whole genome shotgun (WGS) entry which is preliminary data.</text>
</comment>
<accession>A0A6L3VEW7</accession>
<evidence type="ECO:0000313" key="2">
    <source>
        <dbReference type="EMBL" id="KAB2337701.1"/>
    </source>
</evidence>
<dbReference type="SMART" id="SM00849">
    <property type="entry name" value="Lactamase_B"/>
    <property type="match status" value="1"/>
</dbReference>
<keyword evidence="2" id="KW-0378">Hydrolase</keyword>
<dbReference type="InterPro" id="IPR050855">
    <property type="entry name" value="NDM-1-like"/>
</dbReference>
<dbReference type="Proteomes" id="UP000481030">
    <property type="component" value="Unassembled WGS sequence"/>
</dbReference>
<sequence>MLNATDLGHNISLIDTFDLGKKRRTGSYVLHEEELTIIETSASPSIPYVLKGLDELGIDPKQVKNIIVTHIHLDHAGGAGLLLTSCPNAKVIVHPRGKRHLADPAKLILGAKAVYGEQFDALFHPILPVPEERLIIKEDGETLQIGEGRILTFLDTPGHAKHHFSIHDSKSNGIFTGDTIGVSYPQLFDMGLEFFLPSTSPNQFDPHVMLESMEKIKALAVERIFFGHYGMSANPSHVYEQIQYWLPIFIASGEKVMSERSSDSIALKQQALFRLLFDQVSHYLAEKNISLEGDITDIIQLDLSVCSMGILDYLEKKSR</sequence>
<name>A0A6L3VEW7_9BACI</name>
<gene>
    <name evidence="2" type="ORF">F7731_05440</name>
</gene>
<evidence type="ECO:0000313" key="3">
    <source>
        <dbReference type="Proteomes" id="UP000481030"/>
    </source>
</evidence>
<dbReference type="EMBL" id="WBOS01000002">
    <property type="protein sequence ID" value="KAB2337701.1"/>
    <property type="molecule type" value="Genomic_DNA"/>
</dbReference>
<proteinExistence type="predicted"/>
<dbReference type="PANTHER" id="PTHR42951:SF22">
    <property type="entry name" value="METALLO BETA-LACTAMASE SUPERFAMILY LIPOPROTEIN"/>
    <property type="match status" value="1"/>
</dbReference>
<dbReference type="AlphaFoldDB" id="A0A6L3VEW7"/>
<dbReference type="PANTHER" id="PTHR42951">
    <property type="entry name" value="METALLO-BETA-LACTAMASE DOMAIN-CONTAINING"/>
    <property type="match status" value="1"/>
</dbReference>
<feature type="domain" description="Metallo-beta-lactamase" evidence="1">
    <location>
        <begin position="24"/>
        <end position="228"/>
    </location>
</feature>
<dbReference type="CDD" id="cd07726">
    <property type="entry name" value="ST1585-like_MBL-fold"/>
    <property type="match status" value="1"/>
</dbReference>
<keyword evidence="3" id="KW-1185">Reference proteome</keyword>
<dbReference type="InterPro" id="IPR037482">
    <property type="entry name" value="ST1585_MBL-fold"/>
</dbReference>
<organism evidence="2 3">
    <name type="scientific">Cytobacillus depressus</name>
    <dbReference type="NCBI Taxonomy" id="1602942"/>
    <lineage>
        <taxon>Bacteria</taxon>
        <taxon>Bacillati</taxon>
        <taxon>Bacillota</taxon>
        <taxon>Bacilli</taxon>
        <taxon>Bacillales</taxon>
        <taxon>Bacillaceae</taxon>
        <taxon>Cytobacillus</taxon>
    </lineage>
</organism>